<proteinExistence type="predicted"/>
<sequence length="92" mass="9724">MLTGPVCDTGVRRARAGGWGGGELLWDSFRATCRVVTAREERHTCGVASTLFLIGGVLVSEEVPETESLGHLMNRSVVGSEGRRGLGLPVSV</sequence>
<accession>A0AAD9LU66</accession>
<gene>
    <name evidence="1" type="ORF">LX32DRAFT_319278</name>
</gene>
<organism evidence="1 2">
    <name type="scientific">Colletotrichum zoysiae</name>
    <dbReference type="NCBI Taxonomy" id="1216348"/>
    <lineage>
        <taxon>Eukaryota</taxon>
        <taxon>Fungi</taxon>
        <taxon>Dikarya</taxon>
        <taxon>Ascomycota</taxon>
        <taxon>Pezizomycotina</taxon>
        <taxon>Sordariomycetes</taxon>
        <taxon>Hypocreomycetidae</taxon>
        <taxon>Glomerellales</taxon>
        <taxon>Glomerellaceae</taxon>
        <taxon>Colletotrichum</taxon>
        <taxon>Colletotrichum graminicola species complex</taxon>
    </lineage>
</organism>
<dbReference type="EMBL" id="MU843235">
    <property type="protein sequence ID" value="KAK2020487.1"/>
    <property type="molecule type" value="Genomic_DNA"/>
</dbReference>
<evidence type="ECO:0000313" key="2">
    <source>
        <dbReference type="Proteomes" id="UP001232148"/>
    </source>
</evidence>
<comment type="caution">
    <text evidence="1">The sequence shown here is derived from an EMBL/GenBank/DDBJ whole genome shotgun (WGS) entry which is preliminary data.</text>
</comment>
<protein>
    <submittedName>
        <fullName evidence="1">Uncharacterized protein</fullName>
    </submittedName>
</protein>
<dbReference type="Proteomes" id="UP001232148">
    <property type="component" value="Unassembled WGS sequence"/>
</dbReference>
<dbReference type="AlphaFoldDB" id="A0AAD9LU66"/>
<evidence type="ECO:0000313" key="1">
    <source>
        <dbReference type="EMBL" id="KAK2020487.1"/>
    </source>
</evidence>
<reference evidence="1" key="1">
    <citation type="submission" date="2021-06" db="EMBL/GenBank/DDBJ databases">
        <title>Comparative genomics, transcriptomics and evolutionary studies reveal genomic signatures of adaptation to plant cell wall in hemibiotrophic fungi.</title>
        <authorList>
            <consortium name="DOE Joint Genome Institute"/>
            <person name="Baroncelli R."/>
            <person name="Diaz J.F."/>
            <person name="Benocci T."/>
            <person name="Peng M."/>
            <person name="Battaglia E."/>
            <person name="Haridas S."/>
            <person name="Andreopoulos W."/>
            <person name="Labutti K."/>
            <person name="Pangilinan J."/>
            <person name="Floch G.L."/>
            <person name="Makela M.R."/>
            <person name="Henrissat B."/>
            <person name="Grigoriev I.V."/>
            <person name="Crouch J.A."/>
            <person name="De Vries R.P."/>
            <person name="Sukno S.A."/>
            <person name="Thon M.R."/>
        </authorList>
    </citation>
    <scope>NUCLEOTIDE SEQUENCE</scope>
    <source>
        <strain evidence="1">MAFF235873</strain>
    </source>
</reference>
<name>A0AAD9LU66_9PEZI</name>
<keyword evidence="2" id="KW-1185">Reference proteome</keyword>